<evidence type="ECO:0000313" key="2">
    <source>
        <dbReference type="EMBL" id="GJS81371.1"/>
    </source>
</evidence>
<proteinExistence type="predicted"/>
<feature type="region of interest" description="Disordered" evidence="1">
    <location>
        <begin position="148"/>
        <end position="180"/>
    </location>
</feature>
<evidence type="ECO:0000313" key="3">
    <source>
        <dbReference type="Proteomes" id="UP001151760"/>
    </source>
</evidence>
<protein>
    <submittedName>
        <fullName evidence="2">Uncharacterized protein</fullName>
    </submittedName>
</protein>
<keyword evidence="3" id="KW-1185">Reference proteome</keyword>
<dbReference type="EMBL" id="BQNB010010743">
    <property type="protein sequence ID" value="GJS81371.1"/>
    <property type="molecule type" value="Genomic_DNA"/>
</dbReference>
<name>A0ABQ4YVA1_9ASTR</name>
<feature type="compositionally biased region" description="Basic and acidic residues" evidence="1">
    <location>
        <begin position="150"/>
        <end position="167"/>
    </location>
</feature>
<dbReference type="Proteomes" id="UP001151760">
    <property type="component" value="Unassembled WGS sequence"/>
</dbReference>
<comment type="caution">
    <text evidence="2">The sequence shown here is derived from an EMBL/GenBank/DDBJ whole genome shotgun (WGS) entry which is preliminary data.</text>
</comment>
<organism evidence="2 3">
    <name type="scientific">Tanacetum coccineum</name>
    <dbReference type="NCBI Taxonomy" id="301880"/>
    <lineage>
        <taxon>Eukaryota</taxon>
        <taxon>Viridiplantae</taxon>
        <taxon>Streptophyta</taxon>
        <taxon>Embryophyta</taxon>
        <taxon>Tracheophyta</taxon>
        <taxon>Spermatophyta</taxon>
        <taxon>Magnoliopsida</taxon>
        <taxon>eudicotyledons</taxon>
        <taxon>Gunneridae</taxon>
        <taxon>Pentapetalae</taxon>
        <taxon>asterids</taxon>
        <taxon>campanulids</taxon>
        <taxon>Asterales</taxon>
        <taxon>Asteraceae</taxon>
        <taxon>Asteroideae</taxon>
        <taxon>Anthemideae</taxon>
        <taxon>Anthemidinae</taxon>
        <taxon>Tanacetum</taxon>
    </lineage>
</organism>
<reference evidence="2" key="2">
    <citation type="submission" date="2022-01" db="EMBL/GenBank/DDBJ databases">
        <authorList>
            <person name="Yamashiro T."/>
            <person name="Shiraishi A."/>
            <person name="Satake H."/>
            <person name="Nakayama K."/>
        </authorList>
    </citation>
    <scope>NUCLEOTIDE SEQUENCE</scope>
</reference>
<evidence type="ECO:0000256" key="1">
    <source>
        <dbReference type="SAM" id="MobiDB-lite"/>
    </source>
</evidence>
<accession>A0ABQ4YVA1</accession>
<reference evidence="2" key="1">
    <citation type="journal article" date="2022" name="Int. J. Mol. Sci.">
        <title>Draft Genome of Tanacetum Coccineum: Genomic Comparison of Closely Related Tanacetum-Family Plants.</title>
        <authorList>
            <person name="Yamashiro T."/>
            <person name="Shiraishi A."/>
            <person name="Nakayama K."/>
            <person name="Satake H."/>
        </authorList>
    </citation>
    <scope>NUCLEOTIDE SEQUENCE</scope>
</reference>
<sequence length="180" mass="20139">MDAFRAIQSEAYNKLSEARVERWSRAYCPRTRYKYCTYNSVEFINALTGNGEVIHTVKVEYEWKPPKCGVCMVFSHVDAETRVPNPKFIYRPTSMSSASNGGVKGNTCKVSTSNKALTSKGGNSFNLSNSHGNLDPKFNNLRTNTRKSIKKVEEDRGSHVDLGDRDTTSFMASSHPKANL</sequence>
<gene>
    <name evidence="2" type="ORF">Tco_0747912</name>
</gene>